<dbReference type="PANTHER" id="PTHR31595:SF46">
    <property type="entry name" value="ACYL-COA--STEROL O-ACYLTRANSFERASE 1"/>
    <property type="match status" value="1"/>
</dbReference>
<evidence type="ECO:0000256" key="3">
    <source>
        <dbReference type="ARBA" id="ARBA00022679"/>
    </source>
</evidence>
<keyword evidence="3" id="KW-0808">Transferase</keyword>
<keyword evidence="6" id="KW-0443">Lipid metabolism</keyword>
<evidence type="ECO:0000256" key="2">
    <source>
        <dbReference type="ARBA" id="ARBA00007282"/>
    </source>
</evidence>
<feature type="transmembrane region" description="Helical" evidence="9">
    <location>
        <begin position="169"/>
        <end position="187"/>
    </location>
</feature>
<name>A0ABQ7AGJ2_BRACR</name>
<keyword evidence="4 9" id="KW-0812">Transmembrane</keyword>
<dbReference type="Pfam" id="PF13813">
    <property type="entry name" value="MBOAT_2"/>
    <property type="match status" value="1"/>
</dbReference>
<evidence type="ECO:0000256" key="4">
    <source>
        <dbReference type="ARBA" id="ARBA00022692"/>
    </source>
</evidence>
<sequence>MATLLVLMTKVYEYNSKLPNKAVLTLYAIHIYLLLELILAATATMVRAMSGLELERQFNKPYLATSLQDFWGRRWNLAVTGILRPTVYEPMIQLFSVLDPNWSRVLAVLATFVVSGLMHELIFFYMGGLMPDWKVMWFFPVHGLCTTVEIAVKKKVNGRWRLPTGVSRVLTFGFVMVTGLWLFLPVFNRGNIFERALEEYAYAGALAAELKTIMASLL</sequence>
<keyword evidence="5 9" id="KW-1133">Transmembrane helix</keyword>
<evidence type="ECO:0000256" key="1">
    <source>
        <dbReference type="ARBA" id="ARBA00004141"/>
    </source>
</evidence>
<evidence type="ECO:0000313" key="12">
    <source>
        <dbReference type="Proteomes" id="UP000266723"/>
    </source>
</evidence>
<evidence type="ECO:0000256" key="8">
    <source>
        <dbReference type="ARBA" id="ARBA00023315"/>
    </source>
</evidence>
<dbReference type="EMBL" id="QGKV02002055">
    <property type="protein sequence ID" value="KAF3496778.1"/>
    <property type="molecule type" value="Genomic_DNA"/>
</dbReference>
<feature type="domain" description="Wax synthase" evidence="10">
    <location>
        <begin position="56"/>
        <end position="139"/>
    </location>
</feature>
<evidence type="ECO:0000256" key="5">
    <source>
        <dbReference type="ARBA" id="ARBA00022989"/>
    </source>
</evidence>
<comment type="subcellular location">
    <subcellularLocation>
        <location evidence="1">Membrane</location>
        <topology evidence="1">Multi-pass membrane protein</topology>
    </subcellularLocation>
</comment>
<comment type="caution">
    <text evidence="11">The sequence shown here is derived from an EMBL/GenBank/DDBJ whole genome shotgun (WGS) entry which is preliminary data.</text>
</comment>
<dbReference type="Proteomes" id="UP000266723">
    <property type="component" value="Unassembled WGS sequence"/>
</dbReference>
<feature type="transmembrane region" description="Helical" evidence="9">
    <location>
        <begin position="105"/>
        <end position="126"/>
    </location>
</feature>
<keyword evidence="12" id="KW-1185">Reference proteome</keyword>
<proteinExistence type="inferred from homology"/>
<dbReference type="PANTHER" id="PTHR31595">
    <property type="entry name" value="LONG-CHAIN-ALCOHOL O-FATTY-ACYLTRANSFERASE 3-RELATED"/>
    <property type="match status" value="1"/>
</dbReference>
<gene>
    <name evidence="11" type="ORF">DY000_02055898</name>
</gene>
<evidence type="ECO:0000259" key="10">
    <source>
        <dbReference type="Pfam" id="PF13813"/>
    </source>
</evidence>
<reference evidence="11 12" key="1">
    <citation type="journal article" date="2020" name="BMC Genomics">
        <title>Intraspecific diversification of the crop wild relative Brassica cretica Lam. using demographic model selection.</title>
        <authorList>
            <person name="Kioukis A."/>
            <person name="Michalopoulou V.A."/>
            <person name="Briers L."/>
            <person name="Pirintsos S."/>
            <person name="Studholme D.J."/>
            <person name="Pavlidis P."/>
            <person name="Sarris P.F."/>
        </authorList>
    </citation>
    <scope>NUCLEOTIDE SEQUENCE [LARGE SCALE GENOMIC DNA]</scope>
    <source>
        <strain evidence="12">cv. PFS-1207/04</strain>
    </source>
</reference>
<comment type="similarity">
    <text evidence="2">Belongs to the wax synthase family.</text>
</comment>
<organism evidence="11 12">
    <name type="scientific">Brassica cretica</name>
    <name type="common">Mustard</name>
    <dbReference type="NCBI Taxonomy" id="69181"/>
    <lineage>
        <taxon>Eukaryota</taxon>
        <taxon>Viridiplantae</taxon>
        <taxon>Streptophyta</taxon>
        <taxon>Embryophyta</taxon>
        <taxon>Tracheophyta</taxon>
        <taxon>Spermatophyta</taxon>
        <taxon>Magnoliopsida</taxon>
        <taxon>eudicotyledons</taxon>
        <taxon>Gunneridae</taxon>
        <taxon>Pentapetalae</taxon>
        <taxon>rosids</taxon>
        <taxon>malvids</taxon>
        <taxon>Brassicales</taxon>
        <taxon>Brassicaceae</taxon>
        <taxon>Brassiceae</taxon>
        <taxon>Brassica</taxon>
    </lineage>
</organism>
<protein>
    <recommendedName>
        <fullName evidence="10">Wax synthase domain-containing protein</fullName>
    </recommendedName>
</protein>
<dbReference type="InterPro" id="IPR044851">
    <property type="entry name" value="Wax_synthase"/>
</dbReference>
<feature type="transmembrane region" description="Helical" evidence="9">
    <location>
        <begin position="24"/>
        <end position="46"/>
    </location>
</feature>
<keyword evidence="8" id="KW-0012">Acyltransferase</keyword>
<accession>A0ABQ7AGJ2</accession>
<evidence type="ECO:0000256" key="7">
    <source>
        <dbReference type="ARBA" id="ARBA00023136"/>
    </source>
</evidence>
<evidence type="ECO:0000313" key="11">
    <source>
        <dbReference type="EMBL" id="KAF3496778.1"/>
    </source>
</evidence>
<evidence type="ECO:0000256" key="6">
    <source>
        <dbReference type="ARBA" id="ARBA00023098"/>
    </source>
</evidence>
<keyword evidence="7 9" id="KW-0472">Membrane</keyword>
<dbReference type="InterPro" id="IPR032805">
    <property type="entry name" value="Wax_synthase_dom"/>
</dbReference>
<evidence type="ECO:0000256" key="9">
    <source>
        <dbReference type="SAM" id="Phobius"/>
    </source>
</evidence>